<dbReference type="AlphaFoldDB" id="A0A6L2R791"/>
<dbReference type="Pfam" id="PF08241">
    <property type="entry name" value="Methyltransf_11"/>
    <property type="match status" value="1"/>
</dbReference>
<dbReference type="InterPro" id="IPR013216">
    <property type="entry name" value="Methyltransf_11"/>
</dbReference>
<dbReference type="Gene3D" id="3.40.50.150">
    <property type="entry name" value="Vaccinia Virus protein VP39"/>
    <property type="match status" value="1"/>
</dbReference>
<dbReference type="SUPFAM" id="SSF53335">
    <property type="entry name" value="S-adenosyl-L-methionine-dependent methyltransferases"/>
    <property type="match status" value="1"/>
</dbReference>
<evidence type="ECO:0000313" key="3">
    <source>
        <dbReference type="Proteomes" id="UP000505077"/>
    </source>
</evidence>
<reference evidence="2 3" key="1">
    <citation type="journal article" date="2020" name="ISME J.">
        <title>Parallel Reductive Genome Evolution in Desulfovibrio Ectosymbionts Independently Acquired by Trichonympha Protists in the Termite Gut.</title>
        <authorList>
            <person name="Takeuchi M."/>
            <person name="Kuwahara H."/>
            <person name="Murakami T."/>
            <person name="Takahashi K."/>
            <person name="Kajitani R."/>
            <person name="Toyoda A."/>
            <person name="Itoh T."/>
            <person name="Ohkuma M."/>
            <person name="Hongoh Y."/>
        </authorList>
    </citation>
    <scope>NUCLEOTIDE SEQUENCE [LARGE SCALE GENOMIC DNA]</scope>
    <source>
        <strain evidence="2">ZnDsv-02</strain>
    </source>
</reference>
<evidence type="ECO:0000313" key="2">
    <source>
        <dbReference type="EMBL" id="GFH63399.1"/>
    </source>
</evidence>
<feature type="domain" description="Methyltransferase type 11" evidence="1">
    <location>
        <begin position="45"/>
        <end position="128"/>
    </location>
</feature>
<dbReference type="InterPro" id="IPR029063">
    <property type="entry name" value="SAM-dependent_MTases_sf"/>
</dbReference>
<name>A0A6L2R791_9BACT</name>
<dbReference type="GO" id="GO:0008757">
    <property type="term" value="F:S-adenosylmethionine-dependent methyltransferase activity"/>
    <property type="evidence" value="ECO:0007669"/>
    <property type="project" value="InterPro"/>
</dbReference>
<protein>
    <submittedName>
        <fullName evidence="2">Uncharacterized methyltransferase</fullName>
    </submittedName>
</protein>
<dbReference type="GO" id="GO:0032259">
    <property type="term" value="P:methylation"/>
    <property type="evidence" value="ECO:0007669"/>
    <property type="project" value="UniProtKB-KW"/>
</dbReference>
<comment type="caution">
    <text evidence="2">The sequence shown here is derived from an EMBL/GenBank/DDBJ whole genome shotgun (WGS) entry which is preliminary data.</text>
</comment>
<keyword evidence="2" id="KW-0489">Methyltransferase</keyword>
<proteinExistence type="predicted"/>
<organism evidence="2 3">
    <name type="scientific">Candidatus Desulfovibrio kirbyi</name>
    <dbReference type="NCBI Taxonomy" id="2696086"/>
    <lineage>
        <taxon>Bacteria</taxon>
        <taxon>Pseudomonadati</taxon>
        <taxon>Thermodesulfobacteriota</taxon>
        <taxon>Desulfovibrionia</taxon>
        <taxon>Desulfovibrionales</taxon>
        <taxon>Desulfovibrionaceae</taxon>
        <taxon>Desulfovibrio</taxon>
    </lineage>
</organism>
<gene>
    <name evidence="2" type="ORF">ZNDK_1170</name>
</gene>
<dbReference type="Proteomes" id="UP000505077">
    <property type="component" value="Unassembled WGS sequence"/>
</dbReference>
<sequence>MKLRNSHSGQDNMNETSPEIFAQAYRIGLLQTCLAAWQRRGKTLLEINCGEGRFLPLLWEYGFDVTGTELNPELRAAALAAIGTRAEIEAASDDHLPFENDSFDWVILHASLTDDFESAAREALRVAAGGLAVTFWNTTSLAYAAYRLGGRRTYWPTPAYRWWKIWSTLKNFRAGPLTTFTTLVGSSGIWGSRYQTTLCHACLRILPLGAWGIVRLDITPPGFVTPLPIYSGRAGVRPPEPAVDFNTLWTNKASTGQSMRYRSSLIYRNLWKKFNKLLLFQGVSHAGQQSINPHFRAYP</sequence>
<dbReference type="EMBL" id="BLLL01000014">
    <property type="protein sequence ID" value="GFH63399.1"/>
    <property type="molecule type" value="Genomic_DNA"/>
</dbReference>
<accession>A0A6L2R791</accession>
<evidence type="ECO:0000259" key="1">
    <source>
        <dbReference type="Pfam" id="PF08241"/>
    </source>
</evidence>
<keyword evidence="2" id="KW-0808">Transferase</keyword>